<dbReference type="Gene3D" id="2.40.30.170">
    <property type="match status" value="1"/>
</dbReference>
<accession>A0A2G8TAS4</accession>
<dbReference type="SUPFAM" id="SSF111369">
    <property type="entry name" value="HlyD-like secretion proteins"/>
    <property type="match status" value="2"/>
</dbReference>
<dbReference type="Pfam" id="PF25973">
    <property type="entry name" value="BSH_CzcB"/>
    <property type="match status" value="1"/>
</dbReference>
<dbReference type="Gene3D" id="2.40.50.100">
    <property type="match status" value="1"/>
</dbReference>
<proteinExistence type="inferred from homology"/>
<dbReference type="Gene3D" id="1.10.287.470">
    <property type="entry name" value="Helix hairpin bin"/>
    <property type="match status" value="1"/>
</dbReference>
<dbReference type="InterPro" id="IPR058792">
    <property type="entry name" value="Beta-barrel_RND_2"/>
</dbReference>
<dbReference type="InterPro" id="IPR058627">
    <property type="entry name" value="MdtA-like_C"/>
</dbReference>
<organism evidence="5 6">
    <name type="scientific">Massilia eurypsychrophila</name>
    <dbReference type="NCBI Taxonomy" id="1485217"/>
    <lineage>
        <taxon>Bacteria</taxon>
        <taxon>Pseudomonadati</taxon>
        <taxon>Pseudomonadota</taxon>
        <taxon>Betaproteobacteria</taxon>
        <taxon>Burkholderiales</taxon>
        <taxon>Oxalobacteraceae</taxon>
        <taxon>Telluria group</taxon>
        <taxon>Massilia</taxon>
    </lineage>
</organism>
<dbReference type="PANTHER" id="PTHR30469">
    <property type="entry name" value="MULTIDRUG RESISTANCE PROTEIN MDTA"/>
    <property type="match status" value="1"/>
</dbReference>
<evidence type="ECO:0000259" key="3">
    <source>
        <dbReference type="Pfam" id="PF25967"/>
    </source>
</evidence>
<name>A0A2G8TAS4_9BURK</name>
<comment type="similarity">
    <text evidence="1">Belongs to the membrane fusion protein (MFP) (TC 8.A.1) family.</text>
</comment>
<reference evidence="5 6" key="1">
    <citation type="submission" date="2017-10" db="EMBL/GenBank/DDBJ databases">
        <title>Massilia psychrophilum sp. nov., a novel purple-pigmented bacterium isolated from Tianshan glacier, Xinjiang Municipality, China.</title>
        <authorList>
            <person name="Wang H."/>
        </authorList>
    </citation>
    <scope>NUCLEOTIDE SEQUENCE [LARGE SCALE GENOMIC DNA]</scope>
    <source>
        <strain evidence="5 6">JCM 30074</strain>
    </source>
</reference>
<evidence type="ECO:0000313" key="5">
    <source>
        <dbReference type="EMBL" id="PIL43141.1"/>
    </source>
</evidence>
<dbReference type="OrthoDB" id="9806939at2"/>
<dbReference type="RefSeq" id="WP_099791582.1">
    <property type="nucleotide sequence ID" value="NZ_JBHLYV010000095.1"/>
</dbReference>
<dbReference type="InterPro" id="IPR058647">
    <property type="entry name" value="BSH_CzcB-like"/>
</dbReference>
<dbReference type="EMBL" id="PDOC01000016">
    <property type="protein sequence ID" value="PIL43141.1"/>
    <property type="molecule type" value="Genomic_DNA"/>
</dbReference>
<gene>
    <name evidence="5" type="ORF">CR105_20290</name>
</gene>
<sequence length="410" mass="43612">MHIPRPITKRALFLVTVACLAFGALAWGLVQKMRGPALAGYEVAARPLVQTVVATGRVAAVSRAQVGSPVTGVVVERRVQEGDVVQPGDVLAVLRADDLEASVREAEAALAQLQQSTRPQAQASLHEAQARLAQAGREAKRRRDLFQQQMITREMMEQATQAETVARIAVEQALLTVRSLVAGNPSEAAARARVASAKAQLAKITIRAEVAGTVLTRNAEPGDLVQPGRVLFEIARIGDTEVVVPLDEKNLEVLAIGQPAMCIADAYPVRPFPAKVSFIAPSVDAQRGTVDVRLTVTPVPAFLRQGMTVSVNVETGRRGRAIVVPNDALAATDGNQAALWLVANGRATRRQVQLGLRGLTQTEVTAGLRVGDWILADAQAALAQGDRVRLVSTGLTVDPAARNELPVKLD</sequence>
<evidence type="ECO:0000259" key="4">
    <source>
        <dbReference type="Pfam" id="PF25973"/>
    </source>
</evidence>
<comment type="caution">
    <text evidence="5">The sequence shown here is derived from an EMBL/GenBank/DDBJ whole genome shotgun (WGS) entry which is preliminary data.</text>
</comment>
<keyword evidence="6" id="KW-1185">Reference proteome</keyword>
<evidence type="ECO:0000256" key="1">
    <source>
        <dbReference type="ARBA" id="ARBA00009477"/>
    </source>
</evidence>
<feature type="domain" description="CusB-like beta-barrel" evidence="2">
    <location>
        <begin position="246"/>
        <end position="315"/>
    </location>
</feature>
<dbReference type="Pfam" id="PF25954">
    <property type="entry name" value="Beta-barrel_RND_2"/>
    <property type="match status" value="1"/>
</dbReference>
<protein>
    <submittedName>
        <fullName evidence="5">Efflux transporter periplasmic adaptor subunit</fullName>
    </submittedName>
</protein>
<dbReference type="InterPro" id="IPR006143">
    <property type="entry name" value="RND_pump_MFP"/>
</dbReference>
<feature type="domain" description="CzcB-like barrel-sandwich hybrid" evidence="4">
    <location>
        <begin position="64"/>
        <end position="235"/>
    </location>
</feature>
<dbReference type="Gene3D" id="2.40.420.20">
    <property type="match status" value="1"/>
</dbReference>
<dbReference type="Proteomes" id="UP000230390">
    <property type="component" value="Unassembled WGS sequence"/>
</dbReference>
<dbReference type="PANTHER" id="PTHR30469:SF15">
    <property type="entry name" value="HLYD FAMILY OF SECRETION PROTEINS"/>
    <property type="match status" value="1"/>
</dbReference>
<evidence type="ECO:0000313" key="6">
    <source>
        <dbReference type="Proteomes" id="UP000230390"/>
    </source>
</evidence>
<feature type="domain" description="Multidrug resistance protein MdtA-like C-terminal permuted SH3" evidence="3">
    <location>
        <begin position="321"/>
        <end position="374"/>
    </location>
</feature>
<dbReference type="Pfam" id="PF25967">
    <property type="entry name" value="RND-MFP_C"/>
    <property type="match status" value="1"/>
</dbReference>
<dbReference type="NCBIfam" id="TIGR01730">
    <property type="entry name" value="RND_mfp"/>
    <property type="match status" value="1"/>
</dbReference>
<dbReference type="AlphaFoldDB" id="A0A2G8TAS4"/>
<dbReference type="GO" id="GO:0015562">
    <property type="term" value="F:efflux transmembrane transporter activity"/>
    <property type="evidence" value="ECO:0007669"/>
    <property type="project" value="TreeGrafter"/>
</dbReference>
<evidence type="ECO:0000259" key="2">
    <source>
        <dbReference type="Pfam" id="PF25954"/>
    </source>
</evidence>
<dbReference type="GO" id="GO:1990281">
    <property type="term" value="C:efflux pump complex"/>
    <property type="evidence" value="ECO:0007669"/>
    <property type="project" value="TreeGrafter"/>
</dbReference>